<keyword evidence="1" id="KW-0479">Metal-binding</keyword>
<feature type="compositionally biased region" description="Polar residues" evidence="5">
    <location>
        <begin position="459"/>
        <end position="468"/>
    </location>
</feature>
<sequence>MAEQAMASASGSAAPVQQLPALQPSPAGRNVSSPQVGQRSDQPDPRTVEHPSKRKRPHHQMNDLAKLTKSWLQAVVGRIAQYDGPGLLNDVVEIPRFKLLREACATQDIFYIVLHQVFCAWSLDKYKTAVYGLLHPHVSSEGVDQSFLILQTVLRRNEMMTLNHIEWFSMFPGPLLELPRTFPQNRMLAGVAHFLHQLSHFWEAMVRSTQNRRFPFLVYEMVMNFGCNSPSLQSLLFTTSRRLLGVSDGPSAAALNDVFNKDKASERQISSRPFTTEEVTQIRMGFGSKYTNIVQHFWQQQRLSTQNTATSSPTITSATNAEQQNRRLLAQPSPVTSQPHAISPSMTTASSPVPTHIDVQMASRRASGPEYLGSLGPIGDTNGQISNVPMDSRGYVASEFVVDQRPQNFVNLAAHVPQPFTPGSGGAISPSIHSPYGTPDVSQSQLLSSNGPAHHTQRRASSFQQPSTQALGAQGLQFPQYIQQAPFPPAMNSSQSNFGQANQAWPTQSSTTPQPWPQSAPGAGGFAPQSLALNYSAQRGPPSSYLTTGQQTARLPLIGYPAQPSPGFTIPPGAEIHANEYAVSPYGQHSLEVGLHQVRLRSPRRVPIQPLRTRYYQFVIGFPLGPVEIQPQAMVLNLAFHVTEDHIAKLTMQKETPGLPFCHYFEGSYRYRLRLCMRPVQEMEVNAADWAVSACHWPKHIFVDANNHVMELRRKQHFHKDLPLELTDILALGQNTIRISLPSVSDNDAVQGHKYFAAVEIVETRSHDYLRAMIENMQHTSIDETRQRMTRRLRPSDSDDVIVADETLQVSLADPFSSSMFQIPVRGVNCLHLECFDLETWLQTRPSKPPQKGGGEFQRGPEPSMVDTWKCPICDLDARPVSLRIDDYFVWVRNELVARDMGITKAITVNANGQWTPVLEPEDSDDETPGPNEGIMTNGDREKSKSVPSGAVIEIVDD</sequence>
<keyword evidence="8" id="KW-1185">Reference proteome</keyword>
<feature type="compositionally biased region" description="Polar residues" evidence="5">
    <location>
        <begin position="440"/>
        <end position="451"/>
    </location>
</feature>
<gene>
    <name evidence="7" type="ORF">QQX98_001182</name>
</gene>
<feature type="domain" description="SP-RING-type" evidence="6">
    <location>
        <begin position="796"/>
        <end position="898"/>
    </location>
</feature>
<evidence type="ECO:0000256" key="3">
    <source>
        <dbReference type="ARBA" id="ARBA00022833"/>
    </source>
</evidence>
<dbReference type="Gene3D" id="3.30.40.10">
    <property type="entry name" value="Zinc/RING finger domain, C3HC4 (zinc finger)"/>
    <property type="match status" value="1"/>
</dbReference>
<feature type="region of interest" description="Disordered" evidence="5">
    <location>
        <begin position="914"/>
        <end position="958"/>
    </location>
</feature>
<name>A0ABR1HRC1_9HYPO</name>
<dbReference type="PANTHER" id="PTHR10782:SF4">
    <property type="entry name" value="TONALLI, ISOFORM E"/>
    <property type="match status" value="1"/>
</dbReference>
<organism evidence="7 8">
    <name type="scientific">Neonectria punicea</name>
    <dbReference type="NCBI Taxonomy" id="979145"/>
    <lineage>
        <taxon>Eukaryota</taxon>
        <taxon>Fungi</taxon>
        <taxon>Dikarya</taxon>
        <taxon>Ascomycota</taxon>
        <taxon>Pezizomycotina</taxon>
        <taxon>Sordariomycetes</taxon>
        <taxon>Hypocreomycetidae</taxon>
        <taxon>Hypocreales</taxon>
        <taxon>Nectriaceae</taxon>
        <taxon>Neonectria</taxon>
    </lineage>
</organism>
<keyword evidence="3" id="KW-0862">Zinc</keyword>
<evidence type="ECO:0000256" key="2">
    <source>
        <dbReference type="ARBA" id="ARBA00022771"/>
    </source>
</evidence>
<dbReference type="InterPro" id="IPR004181">
    <property type="entry name" value="Znf_MIZ"/>
</dbReference>
<comment type="caution">
    <text evidence="7">The sequence shown here is derived from an EMBL/GenBank/DDBJ whole genome shotgun (WGS) entry which is preliminary data.</text>
</comment>
<proteinExistence type="predicted"/>
<feature type="compositionally biased region" description="Basic and acidic residues" evidence="5">
    <location>
        <begin position="41"/>
        <end position="51"/>
    </location>
</feature>
<evidence type="ECO:0000256" key="5">
    <source>
        <dbReference type="SAM" id="MobiDB-lite"/>
    </source>
</evidence>
<dbReference type="EMBL" id="JAZAVJ010000011">
    <property type="protein sequence ID" value="KAK7423106.1"/>
    <property type="molecule type" value="Genomic_DNA"/>
</dbReference>
<evidence type="ECO:0000256" key="1">
    <source>
        <dbReference type="ARBA" id="ARBA00022723"/>
    </source>
</evidence>
<feature type="region of interest" description="Disordered" evidence="5">
    <location>
        <begin position="486"/>
        <end position="528"/>
    </location>
</feature>
<feature type="region of interest" description="Disordered" evidence="5">
    <location>
        <begin position="1"/>
        <end position="62"/>
    </location>
</feature>
<dbReference type="Pfam" id="PF25527">
    <property type="entry name" value="GBD-like_ZMIZ1_ZMIZ2"/>
    <property type="match status" value="1"/>
</dbReference>
<feature type="region of interest" description="Disordered" evidence="5">
    <location>
        <begin position="419"/>
        <end position="468"/>
    </location>
</feature>
<feature type="region of interest" description="Disordered" evidence="5">
    <location>
        <begin position="334"/>
        <end position="353"/>
    </location>
</feature>
<dbReference type="InterPro" id="IPR057847">
    <property type="entry name" value="ZMIZ1/ZMIZ2_GBD-like"/>
</dbReference>
<feature type="region of interest" description="Disordered" evidence="5">
    <location>
        <begin position="844"/>
        <end position="863"/>
    </location>
</feature>
<feature type="compositionally biased region" description="Polar residues" evidence="5">
    <location>
        <begin position="491"/>
        <end position="502"/>
    </location>
</feature>
<keyword evidence="2 4" id="KW-0863">Zinc-finger</keyword>
<evidence type="ECO:0000313" key="7">
    <source>
        <dbReference type="EMBL" id="KAK7423106.1"/>
    </source>
</evidence>
<dbReference type="PANTHER" id="PTHR10782">
    <property type="entry name" value="ZINC FINGER MIZ DOMAIN-CONTAINING PROTEIN"/>
    <property type="match status" value="1"/>
</dbReference>
<feature type="compositionally biased region" description="Low complexity" evidence="5">
    <location>
        <begin position="503"/>
        <end position="521"/>
    </location>
</feature>
<dbReference type="Proteomes" id="UP001498476">
    <property type="component" value="Unassembled WGS sequence"/>
</dbReference>
<evidence type="ECO:0000313" key="8">
    <source>
        <dbReference type="Proteomes" id="UP001498476"/>
    </source>
</evidence>
<accession>A0ABR1HRC1</accession>
<dbReference type="InterPro" id="IPR013083">
    <property type="entry name" value="Znf_RING/FYVE/PHD"/>
</dbReference>
<evidence type="ECO:0000259" key="6">
    <source>
        <dbReference type="PROSITE" id="PS51044"/>
    </source>
</evidence>
<protein>
    <recommendedName>
        <fullName evidence="6">SP-RING-type domain-containing protein</fullName>
    </recommendedName>
</protein>
<reference evidence="7 8" key="1">
    <citation type="journal article" date="2025" name="Microbiol. Resour. Announc.">
        <title>Draft genome sequences for Neonectria magnoliae and Neonectria punicea, canker pathogens of Liriodendron tulipifera and Acer saccharum in West Virginia.</title>
        <authorList>
            <person name="Petronek H.M."/>
            <person name="Kasson M.T."/>
            <person name="Metheny A.M."/>
            <person name="Stauder C.M."/>
            <person name="Lovett B."/>
            <person name="Lynch S.C."/>
            <person name="Garnas J.R."/>
            <person name="Kasson L.R."/>
            <person name="Stajich J.E."/>
        </authorList>
    </citation>
    <scope>NUCLEOTIDE SEQUENCE [LARGE SCALE GENOMIC DNA]</scope>
    <source>
        <strain evidence="7 8">NRRL 64653</strain>
    </source>
</reference>
<feature type="compositionally biased region" description="Polar residues" evidence="5">
    <location>
        <begin position="30"/>
        <end position="40"/>
    </location>
</feature>
<dbReference type="PROSITE" id="PS51044">
    <property type="entry name" value="ZF_SP_RING"/>
    <property type="match status" value="1"/>
</dbReference>
<evidence type="ECO:0000256" key="4">
    <source>
        <dbReference type="PROSITE-ProRule" id="PRU00452"/>
    </source>
</evidence>